<keyword evidence="6" id="KW-1185">Reference proteome</keyword>
<feature type="domain" description="OCA" evidence="4">
    <location>
        <begin position="32"/>
        <end position="54"/>
    </location>
</feature>
<dbReference type="GO" id="GO:0090575">
    <property type="term" value="C:RNA polymerase II transcription regulator complex"/>
    <property type="evidence" value="ECO:0007669"/>
    <property type="project" value="TreeGrafter"/>
</dbReference>
<gene>
    <name evidence="5" type="ORF">JZ751_002285</name>
</gene>
<dbReference type="GO" id="GO:0003677">
    <property type="term" value="F:DNA binding"/>
    <property type="evidence" value="ECO:0007669"/>
    <property type="project" value="InterPro"/>
</dbReference>
<name>A0A8T2P8G5_9TELE</name>
<dbReference type="OrthoDB" id="8866621at2759"/>
<dbReference type="InterPro" id="IPR047571">
    <property type="entry name" value="OCA"/>
</dbReference>
<organism evidence="5 6">
    <name type="scientific">Albula glossodonta</name>
    <name type="common">roundjaw bonefish</name>
    <dbReference type="NCBI Taxonomy" id="121402"/>
    <lineage>
        <taxon>Eukaryota</taxon>
        <taxon>Metazoa</taxon>
        <taxon>Chordata</taxon>
        <taxon>Craniata</taxon>
        <taxon>Vertebrata</taxon>
        <taxon>Euteleostomi</taxon>
        <taxon>Actinopterygii</taxon>
        <taxon>Neopterygii</taxon>
        <taxon>Teleostei</taxon>
        <taxon>Albuliformes</taxon>
        <taxon>Albulidae</taxon>
        <taxon>Albula</taxon>
    </lineage>
</organism>
<dbReference type="AlphaFoldDB" id="A0A8T2P8G5"/>
<evidence type="ECO:0000256" key="3">
    <source>
        <dbReference type="ARBA" id="ARBA00023163"/>
    </source>
</evidence>
<proteinExistence type="predicted"/>
<evidence type="ECO:0000256" key="1">
    <source>
        <dbReference type="ARBA" id="ARBA00023015"/>
    </source>
</evidence>
<dbReference type="PROSITE" id="PS52003">
    <property type="entry name" value="OCA"/>
    <property type="match status" value="1"/>
</dbReference>
<comment type="caution">
    <text evidence="5">The sequence shown here is derived from an EMBL/GenBank/DDBJ whole genome shotgun (WGS) entry which is preliminary data.</text>
</comment>
<dbReference type="PANTHER" id="PTHR15363:SF3">
    <property type="entry name" value="POU DOMAIN CLASS 2-ASSOCIATING FACTOR 1"/>
    <property type="match status" value="1"/>
</dbReference>
<dbReference type="PANTHER" id="PTHR15363">
    <property type="entry name" value="POU DOMAIN CLASS 2-ASSOCIATING FACTOR 1"/>
    <property type="match status" value="1"/>
</dbReference>
<dbReference type="EMBL" id="JAFBMS010000011">
    <property type="protein sequence ID" value="KAG9348549.1"/>
    <property type="molecule type" value="Genomic_DNA"/>
</dbReference>
<dbReference type="GO" id="GO:0045944">
    <property type="term" value="P:positive regulation of transcription by RNA polymerase II"/>
    <property type="evidence" value="ECO:0007669"/>
    <property type="project" value="TreeGrafter"/>
</dbReference>
<keyword evidence="2" id="KW-0010">Activator</keyword>
<dbReference type="InterPro" id="IPR015389">
    <property type="entry name" value="PD-C2-AF1"/>
</dbReference>
<dbReference type="Proteomes" id="UP000824540">
    <property type="component" value="Unassembled WGS sequence"/>
</dbReference>
<accession>A0A8T2P8G5</accession>
<evidence type="ECO:0000256" key="2">
    <source>
        <dbReference type="ARBA" id="ARBA00023159"/>
    </source>
</evidence>
<keyword evidence="3" id="KW-0804">Transcription</keyword>
<reference evidence="5" key="1">
    <citation type="thesis" date="2021" institute="BYU ScholarsArchive" country="Provo, UT, USA">
        <title>Applications of and Algorithms for Genome Assembly and Genomic Analyses with an Emphasis on Marine Teleosts.</title>
        <authorList>
            <person name="Pickett B.D."/>
        </authorList>
    </citation>
    <scope>NUCLEOTIDE SEQUENCE</scope>
    <source>
        <strain evidence="5">HI-2016</strain>
    </source>
</reference>
<sequence length="353" mass="37762">MTVIMNDMSCTDITVTIHVLCHTVPSTEQPCSRPYQGVRVKDPVKELLRRKRGTDLNNSKTTATTAVVVPSTMLSSHPQVAASGLFEAGGGVSDVPPVENGAFCTGWIAQPAPTALQPMAHWPCPEYLPSDPPGPAYTTDMYVQPVCPSYTVVGPSSMLTYTHTPLFTNFGARAPASSSLPQVELPVDTPVTYIPWGQPLTALSTPTVQCTPGAAPFPGPQLVSLPVSVPVPEPDPLQMEQARATVASLPLEKLLEEDDDRDTYPSLIPTSEQGLEAGALTAYPISHCPVGRTDFARGPRGLELHLLSVGHPPPSPHPLQLLAWAWGMIVIKLKMSQPNLAAKIKQKGSTEEF</sequence>
<evidence type="ECO:0000313" key="5">
    <source>
        <dbReference type="EMBL" id="KAG9348549.1"/>
    </source>
</evidence>
<dbReference type="GO" id="GO:0070974">
    <property type="term" value="F:POU domain binding"/>
    <property type="evidence" value="ECO:0007669"/>
    <property type="project" value="InterPro"/>
</dbReference>
<protein>
    <recommendedName>
        <fullName evidence="4">OCA domain-containing protein</fullName>
    </recommendedName>
</protein>
<dbReference type="Pfam" id="PF09310">
    <property type="entry name" value="PD-C2-AF1"/>
    <property type="match status" value="1"/>
</dbReference>
<evidence type="ECO:0000259" key="4">
    <source>
        <dbReference type="PROSITE" id="PS52003"/>
    </source>
</evidence>
<evidence type="ECO:0000313" key="6">
    <source>
        <dbReference type="Proteomes" id="UP000824540"/>
    </source>
</evidence>
<dbReference type="GO" id="GO:0003713">
    <property type="term" value="F:transcription coactivator activity"/>
    <property type="evidence" value="ECO:0007669"/>
    <property type="project" value="TreeGrafter"/>
</dbReference>
<keyword evidence="1" id="KW-0805">Transcription regulation</keyword>